<dbReference type="Proteomes" id="UP000000673">
    <property type="component" value="Unassembled WGS sequence"/>
</dbReference>
<sequence length="158" mass="18349">MKQVLIQILLLHLAIGFVSVVVTQQQQQQQQLQPDYRRYLRTRRPSLVGERHVEEVLEVFRTEAQPPPYRLNHTDVNHFLALERLHELQRRRTTTTTARTITAGTTTTTTTTATPDASTYRAPTYENRNPEYRYLYRWPLITATEIGATNITIKEADA</sequence>
<dbReference type="HOGENOM" id="CLU_1670813_0_0_1"/>
<keyword evidence="1" id="KW-0732">Signal</keyword>
<feature type="chain" id="PRO_5010155424" description="Secreted protein" evidence="1">
    <location>
        <begin position="17"/>
        <end position="158"/>
    </location>
</feature>
<dbReference type="EMBL" id="ADMH02001432">
    <property type="protein sequence ID" value="ETN62558.1"/>
    <property type="molecule type" value="Genomic_DNA"/>
</dbReference>
<reference evidence="3" key="4">
    <citation type="submission" date="2015-06" db="UniProtKB">
        <authorList>
            <consortium name="EnsemblMetazoa"/>
        </authorList>
    </citation>
    <scope>IDENTIFICATION</scope>
</reference>
<evidence type="ECO:0000256" key="1">
    <source>
        <dbReference type="SAM" id="SignalP"/>
    </source>
</evidence>
<reference evidence="2" key="3">
    <citation type="journal article" date="2013" name="Nucleic Acids Res.">
        <title>The genome of Anopheles darlingi, the main neotropical malaria vector.</title>
        <authorList>
            <person name="Marinotti O."/>
            <person name="Cerqueira G.C."/>
            <person name="de Almeida L.G."/>
            <person name="Ferro M.I."/>
            <person name="Loreto E.L."/>
            <person name="Zaha A."/>
            <person name="Teixeira S.M."/>
            <person name="Wespiser A.R."/>
            <person name="Almeida E Silva A."/>
            <person name="Schlindwein A.D."/>
            <person name="Pacheco A.C."/>
            <person name="Silva A.L."/>
            <person name="Graveley B.R."/>
            <person name="Walenz B.P."/>
            <person name="Lima Bde A."/>
            <person name="Ribeiro C.A."/>
            <person name="Nunes-Silva C.G."/>
            <person name="de Carvalho C.R."/>
            <person name="Soares C.M."/>
            <person name="de Menezes C.B."/>
            <person name="Matiolli C."/>
            <person name="Caffrey D."/>
            <person name="Araujo D.A."/>
            <person name="de Oliveira D.M."/>
            <person name="Golenbock D."/>
            <person name="Grisard E.C."/>
            <person name="Fantinatti-Garboggini F."/>
            <person name="de Carvalho F.M."/>
            <person name="Barcellos F.G."/>
            <person name="Prosdocimi F."/>
            <person name="May G."/>
            <person name="Azevedo Junior G.M."/>
            <person name="Guimaraes G.M."/>
            <person name="Goldman G.H."/>
            <person name="Padilha I.Q."/>
            <person name="Batista Jda S."/>
            <person name="Ferro J.A."/>
            <person name="Ribeiro J.M."/>
            <person name="Fietto J.L."/>
            <person name="Dabbas K.M."/>
            <person name="Cerdeira L."/>
            <person name="Agnez-Lima L.F."/>
            <person name="Brocchi M."/>
            <person name="de Carvalho M.O."/>
            <person name="Teixeira Mde M."/>
            <person name="Diniz Maia Mde M."/>
            <person name="Goldman M.H."/>
            <person name="Cruz Schneider M.P."/>
            <person name="Felipe M.S."/>
            <person name="Hungria M."/>
            <person name="Nicolas M.F."/>
            <person name="Pereira M."/>
            <person name="Montes M.A."/>
            <person name="Cantao M.E."/>
            <person name="Vincentz M."/>
            <person name="Rafael M.S."/>
            <person name="Silverman N."/>
            <person name="Stoco P.H."/>
            <person name="Souza R.C."/>
            <person name="Vicentini R."/>
            <person name="Gazzinelli R.T."/>
            <person name="Neves Rde O."/>
            <person name="Silva R."/>
            <person name="Astolfi-Filho S."/>
            <person name="Maciel T.E."/>
            <person name="Urmenyi T.P."/>
            <person name="Tadei W.P."/>
            <person name="Camargo E.P."/>
            <person name="de Vasconcelos A.T."/>
        </authorList>
    </citation>
    <scope>NUCLEOTIDE SEQUENCE</scope>
</reference>
<dbReference type="VEuPathDB" id="VectorBase:ADAC005746"/>
<reference evidence="2" key="2">
    <citation type="submission" date="2010-05" db="EMBL/GenBank/DDBJ databases">
        <authorList>
            <person name="Almeida L.G."/>
            <person name="Nicolas M.F."/>
            <person name="Souza R.C."/>
            <person name="Vasconcelos A.T.R."/>
        </authorList>
    </citation>
    <scope>NUCLEOTIDE SEQUENCE</scope>
</reference>
<keyword evidence="4" id="KW-1185">Reference proteome</keyword>
<gene>
    <name evidence="2" type="ORF">AND_005746</name>
</gene>
<dbReference type="VEuPathDB" id="VectorBase:ADAR2_008583"/>
<accession>W5JGW1</accession>
<feature type="signal peptide" evidence="1">
    <location>
        <begin position="1"/>
        <end position="16"/>
    </location>
</feature>
<dbReference type="eggNOG" id="ENOG502T8HQ">
    <property type="taxonomic scope" value="Eukaryota"/>
</dbReference>
<dbReference type="AlphaFoldDB" id="W5JGW1"/>
<evidence type="ECO:0008006" key="5">
    <source>
        <dbReference type="Google" id="ProtNLM"/>
    </source>
</evidence>
<evidence type="ECO:0000313" key="4">
    <source>
        <dbReference type="Proteomes" id="UP000000673"/>
    </source>
</evidence>
<evidence type="ECO:0000313" key="3">
    <source>
        <dbReference type="EnsemblMetazoa" id="ADAC005746-PA"/>
    </source>
</evidence>
<name>W5JGW1_ANODA</name>
<dbReference type="EnsemblMetazoa" id="ADAC005746-RA">
    <property type="protein sequence ID" value="ADAC005746-PA"/>
    <property type="gene ID" value="ADAC005746"/>
</dbReference>
<proteinExistence type="predicted"/>
<reference evidence="2 4" key="1">
    <citation type="journal article" date="2010" name="BMC Genomics">
        <title>Combination of measures distinguishes pre-miRNAs from other stem-loops in the genome of the newly sequenced Anopheles darlingi.</title>
        <authorList>
            <person name="Mendes N.D."/>
            <person name="Freitas A.T."/>
            <person name="Vasconcelos A.T."/>
            <person name="Sagot M.F."/>
        </authorList>
    </citation>
    <scope>NUCLEOTIDE SEQUENCE</scope>
</reference>
<organism evidence="2">
    <name type="scientific">Anopheles darlingi</name>
    <name type="common">Mosquito</name>
    <dbReference type="NCBI Taxonomy" id="43151"/>
    <lineage>
        <taxon>Eukaryota</taxon>
        <taxon>Metazoa</taxon>
        <taxon>Ecdysozoa</taxon>
        <taxon>Arthropoda</taxon>
        <taxon>Hexapoda</taxon>
        <taxon>Insecta</taxon>
        <taxon>Pterygota</taxon>
        <taxon>Neoptera</taxon>
        <taxon>Endopterygota</taxon>
        <taxon>Diptera</taxon>
        <taxon>Nematocera</taxon>
        <taxon>Culicoidea</taxon>
        <taxon>Culicidae</taxon>
        <taxon>Anophelinae</taxon>
        <taxon>Anopheles</taxon>
    </lineage>
</organism>
<evidence type="ECO:0000313" key="2">
    <source>
        <dbReference type="EMBL" id="ETN62558.1"/>
    </source>
</evidence>
<protein>
    <recommendedName>
        <fullName evidence="5">Secreted protein</fullName>
    </recommendedName>
</protein>